<keyword evidence="3 5" id="KW-0863">Zinc-finger</keyword>
<dbReference type="GO" id="GO:0005634">
    <property type="term" value="C:nucleus"/>
    <property type="evidence" value="ECO:0007669"/>
    <property type="project" value="TreeGrafter"/>
</dbReference>
<dbReference type="PANTHER" id="PTHR14196:SF12">
    <property type="entry name" value="ZINC FINGER PROTEIN 208-LIKE"/>
    <property type="match status" value="1"/>
</dbReference>
<feature type="domain" description="C2H2-type" evidence="7">
    <location>
        <begin position="183"/>
        <end position="210"/>
    </location>
</feature>
<dbReference type="Pfam" id="PF13912">
    <property type="entry name" value="zf-C2H2_6"/>
    <property type="match status" value="1"/>
</dbReference>
<evidence type="ECO:0000313" key="8">
    <source>
        <dbReference type="EMBL" id="CAF1428827.1"/>
    </source>
</evidence>
<organism evidence="8 9">
    <name type="scientific">Adineta steineri</name>
    <dbReference type="NCBI Taxonomy" id="433720"/>
    <lineage>
        <taxon>Eukaryota</taxon>
        <taxon>Metazoa</taxon>
        <taxon>Spiralia</taxon>
        <taxon>Gnathifera</taxon>
        <taxon>Rotifera</taxon>
        <taxon>Eurotatoria</taxon>
        <taxon>Bdelloidea</taxon>
        <taxon>Adinetida</taxon>
        <taxon>Adinetidae</taxon>
        <taxon>Adineta</taxon>
    </lineage>
</organism>
<evidence type="ECO:0000256" key="1">
    <source>
        <dbReference type="ARBA" id="ARBA00022723"/>
    </source>
</evidence>
<dbReference type="FunFam" id="3.30.160.60:FF:000164">
    <property type="entry name" value="Fez family zinc finger protein 2"/>
    <property type="match status" value="1"/>
</dbReference>
<comment type="caution">
    <text evidence="8">The sequence shown here is derived from an EMBL/GenBank/DDBJ whole genome shotgun (WGS) entry which is preliminary data.</text>
</comment>
<keyword evidence="2" id="KW-0677">Repeat</keyword>
<dbReference type="SMART" id="SM00355">
    <property type="entry name" value="ZnF_C2H2"/>
    <property type="match status" value="6"/>
</dbReference>
<feature type="domain" description="C2H2-type" evidence="7">
    <location>
        <begin position="295"/>
        <end position="322"/>
    </location>
</feature>
<dbReference type="FunFam" id="3.30.160.60:FF:000624">
    <property type="entry name" value="zinc finger protein 697"/>
    <property type="match status" value="1"/>
</dbReference>
<dbReference type="GO" id="GO:0008270">
    <property type="term" value="F:zinc ion binding"/>
    <property type="evidence" value="ECO:0007669"/>
    <property type="project" value="UniProtKB-KW"/>
</dbReference>
<feature type="compositionally biased region" description="Polar residues" evidence="6">
    <location>
        <begin position="494"/>
        <end position="507"/>
    </location>
</feature>
<evidence type="ECO:0000256" key="4">
    <source>
        <dbReference type="ARBA" id="ARBA00022833"/>
    </source>
</evidence>
<sequence>MSKTKNTELKFSIQNLIDTTTSCENNQQRISTDICHAQANLSLKRLVIEPQGPLIRRPIPILNYKIPHPCWSFLSHISNKNPTGSLPLDSPLIFLSKMNQVWEQMQRTQISPTTTTTENYDVSDEDIDIDTSSIRHDIENDDDVDDDEDEEINDEGECSSSGGDNNKLKSSSNSEENDKLKTYPCTQCGKIFTAQYNLVRHMPVHTGIRPFICKICGKGFRQASTLCRHKIIHTSEKPHACRICGKAFNRSSTLNTHMRIHQNFKPWICEYCGKGFHQKGNWKNHKLTHSTIKQYKCSICSKAFHQIYNLKFHMYTHSKIKPHACMICSKGFCRNFDLKKHMRNVHKQDTSYNMNQVQVRQVPVTPSTSPERNPGAWFPTGYYGHFRAKPRIELSNSFRQLARPTPPNKFVERQTSAATTHLFSDHDNRHKYEADALIRGAQKGIGRRRVNARVAGKFDPFLISWVPKNVDRNTYIDEVKISSYADDYSRDYASPSNEQPSTSSLSKSLPDIQGANKSPAAEGSIYSLGYSHGQPDPEHATQIRDETIKRYAGTRLRRAQYKHIDRSTSVATCLAWNTTDCENKPIKNTDKLINIDLPVPAPPPRVIAPVENNISQQNPYLSESMPTFKNTEQPRFDATPLREYYSVQIIAPLRRATSFVQPPTYTMEGLISKYM</sequence>
<feature type="domain" description="C2H2-type" evidence="7">
    <location>
        <begin position="211"/>
        <end position="238"/>
    </location>
</feature>
<dbReference type="EMBL" id="CAJNOG010001285">
    <property type="protein sequence ID" value="CAF1428827.1"/>
    <property type="molecule type" value="Genomic_DNA"/>
</dbReference>
<dbReference type="PANTHER" id="PTHR14196">
    <property type="entry name" value="ODD-SKIPPED - RELATED"/>
    <property type="match status" value="1"/>
</dbReference>
<evidence type="ECO:0000259" key="7">
    <source>
        <dbReference type="PROSITE" id="PS50157"/>
    </source>
</evidence>
<feature type="domain" description="C2H2-type" evidence="7">
    <location>
        <begin position="323"/>
        <end position="351"/>
    </location>
</feature>
<feature type="domain" description="C2H2-type" evidence="7">
    <location>
        <begin position="239"/>
        <end position="266"/>
    </location>
</feature>
<keyword evidence="1" id="KW-0479">Metal-binding</keyword>
<reference evidence="8" key="1">
    <citation type="submission" date="2021-02" db="EMBL/GenBank/DDBJ databases">
        <authorList>
            <person name="Nowell W R."/>
        </authorList>
    </citation>
    <scope>NUCLEOTIDE SEQUENCE</scope>
</reference>
<dbReference type="AlphaFoldDB" id="A0A815MT46"/>
<keyword evidence="4" id="KW-0862">Zinc</keyword>
<dbReference type="PROSITE" id="PS00028">
    <property type="entry name" value="ZINC_FINGER_C2H2_1"/>
    <property type="match status" value="6"/>
</dbReference>
<dbReference type="InterPro" id="IPR050717">
    <property type="entry name" value="C2H2-ZF_Transcription_Reg"/>
</dbReference>
<proteinExistence type="predicted"/>
<feature type="compositionally biased region" description="Low complexity" evidence="6">
    <location>
        <begin position="159"/>
        <end position="174"/>
    </location>
</feature>
<gene>
    <name evidence="8" type="ORF">JYZ213_LOCUS39446</name>
</gene>
<feature type="region of interest" description="Disordered" evidence="6">
    <location>
        <begin position="488"/>
        <end position="544"/>
    </location>
</feature>
<feature type="domain" description="C2H2-type" evidence="7">
    <location>
        <begin position="267"/>
        <end position="294"/>
    </location>
</feature>
<dbReference type="Pfam" id="PF15115">
    <property type="entry name" value="HDNR"/>
    <property type="match status" value="1"/>
</dbReference>
<dbReference type="InterPro" id="IPR029369">
    <property type="entry name" value="HDNR"/>
</dbReference>
<feature type="compositionally biased region" description="Basic and acidic residues" evidence="6">
    <location>
        <begin position="535"/>
        <end position="544"/>
    </location>
</feature>
<dbReference type="PROSITE" id="PS50157">
    <property type="entry name" value="ZINC_FINGER_C2H2_2"/>
    <property type="match status" value="6"/>
</dbReference>
<dbReference type="FunFam" id="3.30.160.60:FF:000251">
    <property type="entry name" value="FEZ family zinc finger 2"/>
    <property type="match status" value="1"/>
</dbReference>
<evidence type="ECO:0000256" key="5">
    <source>
        <dbReference type="PROSITE-ProRule" id="PRU00042"/>
    </source>
</evidence>
<protein>
    <recommendedName>
        <fullName evidence="7">C2H2-type domain-containing protein</fullName>
    </recommendedName>
</protein>
<evidence type="ECO:0000256" key="2">
    <source>
        <dbReference type="ARBA" id="ARBA00022737"/>
    </source>
</evidence>
<dbReference type="Pfam" id="PF00096">
    <property type="entry name" value="zf-C2H2"/>
    <property type="match status" value="5"/>
</dbReference>
<feature type="compositionally biased region" description="Acidic residues" evidence="6">
    <location>
        <begin position="139"/>
        <end position="157"/>
    </location>
</feature>
<dbReference type="GO" id="GO:0000977">
    <property type="term" value="F:RNA polymerase II transcription regulatory region sequence-specific DNA binding"/>
    <property type="evidence" value="ECO:0007669"/>
    <property type="project" value="TreeGrafter"/>
</dbReference>
<dbReference type="Gene3D" id="3.30.160.60">
    <property type="entry name" value="Classic Zinc Finger"/>
    <property type="match status" value="6"/>
</dbReference>
<dbReference type="InterPro" id="IPR036236">
    <property type="entry name" value="Znf_C2H2_sf"/>
</dbReference>
<accession>A0A815MT46</accession>
<evidence type="ECO:0000256" key="3">
    <source>
        <dbReference type="ARBA" id="ARBA00022771"/>
    </source>
</evidence>
<name>A0A815MT46_9BILA</name>
<dbReference type="SUPFAM" id="SSF57667">
    <property type="entry name" value="beta-beta-alpha zinc fingers"/>
    <property type="match status" value="3"/>
</dbReference>
<dbReference type="Proteomes" id="UP000663845">
    <property type="component" value="Unassembled WGS sequence"/>
</dbReference>
<dbReference type="InterPro" id="IPR013087">
    <property type="entry name" value="Znf_C2H2_type"/>
</dbReference>
<dbReference type="GO" id="GO:0000981">
    <property type="term" value="F:DNA-binding transcription factor activity, RNA polymerase II-specific"/>
    <property type="evidence" value="ECO:0007669"/>
    <property type="project" value="TreeGrafter"/>
</dbReference>
<evidence type="ECO:0000313" key="9">
    <source>
        <dbReference type="Proteomes" id="UP000663845"/>
    </source>
</evidence>
<feature type="region of interest" description="Disordered" evidence="6">
    <location>
        <begin position="106"/>
        <end position="179"/>
    </location>
</feature>
<evidence type="ECO:0000256" key="6">
    <source>
        <dbReference type="SAM" id="MobiDB-lite"/>
    </source>
</evidence>
<dbReference type="FunFam" id="3.30.160.60:FF:000110">
    <property type="entry name" value="Zinc finger protein-like"/>
    <property type="match status" value="1"/>
</dbReference>